<organism evidence="1 2">
    <name type="scientific">Bacteroides uniformis</name>
    <dbReference type="NCBI Taxonomy" id="820"/>
    <lineage>
        <taxon>Bacteria</taxon>
        <taxon>Pseudomonadati</taxon>
        <taxon>Bacteroidota</taxon>
        <taxon>Bacteroidia</taxon>
        <taxon>Bacteroidales</taxon>
        <taxon>Bacteroidaceae</taxon>
        <taxon>Bacteroides</taxon>
    </lineage>
</organism>
<dbReference type="SUPFAM" id="SSF52540">
    <property type="entry name" value="P-loop containing nucleoside triphosphate hydrolases"/>
    <property type="match status" value="1"/>
</dbReference>
<accession>A0A412X3J4</accession>
<proteinExistence type="predicted"/>
<evidence type="ECO:0000313" key="2">
    <source>
        <dbReference type="Proteomes" id="UP000285343"/>
    </source>
</evidence>
<dbReference type="Proteomes" id="UP000285343">
    <property type="component" value="Unassembled WGS sequence"/>
</dbReference>
<dbReference type="Pfam" id="PF13481">
    <property type="entry name" value="AAA_25"/>
    <property type="match status" value="1"/>
</dbReference>
<protein>
    <recommendedName>
        <fullName evidence="3">AAA family ATPase</fullName>
    </recommendedName>
</protein>
<dbReference type="AlphaFoldDB" id="A0A412X3J4"/>
<evidence type="ECO:0008006" key="3">
    <source>
        <dbReference type="Google" id="ProtNLM"/>
    </source>
</evidence>
<sequence length="364" mass="41430">MSEVIKQMVDEFDKTIQEKFPDRKIKRAPDLIRRGVQEIPMLFAPVFPRKGVALFAGSSDAGKSMLLRNMAISVVTGRDFLGWKYKGVHRSCIFVATEDDEDATSYLLSKHEKTYGDAIDDLHNLRFMFNSDNIVSELDSELSIEPADLVIVDAYSDVFDGKEQNNAAQTRAFVNKFKALAEKYSCLFLFLHHTGKRTEDLAPSKNNFVGSQSLEASVRLGIELRVDRMNPELRHLCIVKGNYLGSQYKQSSFVLKMDENFVFSETGDRIVFEYLALNPNQSKLQSKGKQPSDFTEEQHLSFLRKAASEPVSKRKLTSAVMENFTISDQPARKFIDYYIDGEFLKVLEGKPYSTYQINEGELPF</sequence>
<name>A0A412X3J4_BACUN</name>
<dbReference type="Gene3D" id="3.40.50.300">
    <property type="entry name" value="P-loop containing nucleotide triphosphate hydrolases"/>
    <property type="match status" value="1"/>
</dbReference>
<dbReference type="InterPro" id="IPR027417">
    <property type="entry name" value="P-loop_NTPase"/>
</dbReference>
<reference evidence="1 2" key="1">
    <citation type="submission" date="2018-08" db="EMBL/GenBank/DDBJ databases">
        <title>A genome reference for cultivated species of the human gut microbiota.</title>
        <authorList>
            <person name="Zou Y."/>
            <person name="Xue W."/>
            <person name="Luo G."/>
        </authorList>
    </citation>
    <scope>NUCLEOTIDE SEQUENCE [LARGE SCALE GENOMIC DNA]</scope>
    <source>
        <strain evidence="1 2">AF14-42</strain>
    </source>
</reference>
<gene>
    <name evidence="1" type="ORF">DWW14_22310</name>
</gene>
<comment type="caution">
    <text evidence="1">The sequence shown here is derived from an EMBL/GenBank/DDBJ whole genome shotgun (WGS) entry which is preliminary data.</text>
</comment>
<dbReference type="EMBL" id="QRZC01000046">
    <property type="protein sequence ID" value="RGV35010.1"/>
    <property type="molecule type" value="Genomic_DNA"/>
</dbReference>
<evidence type="ECO:0000313" key="1">
    <source>
        <dbReference type="EMBL" id="RGV35010.1"/>
    </source>
</evidence>